<evidence type="ECO:0000259" key="9">
    <source>
        <dbReference type="Pfam" id="PF04824"/>
    </source>
</evidence>
<dbReference type="OrthoDB" id="10071381at2759"/>
<evidence type="ECO:0000256" key="5">
    <source>
        <dbReference type="ARBA" id="ARBA00022829"/>
    </source>
</evidence>
<keyword evidence="11" id="KW-1185">Reference proteome</keyword>
<accession>A0A8B8L7S6</accession>
<keyword evidence="6" id="KW-0539">Nucleus</keyword>
<evidence type="ECO:0000256" key="7">
    <source>
        <dbReference type="ARBA" id="ARBA00064543"/>
    </source>
</evidence>
<proteinExistence type="inferred from homology"/>
<dbReference type="InterPro" id="IPR039781">
    <property type="entry name" value="Rad21/Rec8-like"/>
</dbReference>
<dbReference type="Pfam" id="PF04825">
    <property type="entry name" value="Rad21_Rec8_N"/>
    <property type="match status" value="1"/>
</dbReference>
<evidence type="ECO:0000259" key="10">
    <source>
        <dbReference type="Pfam" id="PF04825"/>
    </source>
</evidence>
<reference evidence="11" key="1">
    <citation type="journal article" date="2019" name="Toxins">
        <title>Detection of Abrin-Like and Prepropulchellin-Like Toxin Genes and Transcripts Using Whole Genome Sequencing and Full-Length Transcript Sequencing of Abrus precatorius.</title>
        <authorList>
            <person name="Hovde B.T."/>
            <person name="Daligault H.E."/>
            <person name="Hanschen E.R."/>
            <person name="Kunde Y.A."/>
            <person name="Johnson M.B."/>
            <person name="Starkenburg S.R."/>
            <person name="Johnson S.L."/>
        </authorList>
    </citation>
    <scope>NUCLEOTIDE SEQUENCE [LARGE SCALE GENOMIC DNA]</scope>
</reference>
<comment type="subcellular location">
    <subcellularLocation>
        <location evidence="1">Nucleus</location>
    </subcellularLocation>
</comment>
<evidence type="ECO:0000313" key="12">
    <source>
        <dbReference type="RefSeq" id="XP_027350779.1"/>
    </source>
</evidence>
<reference evidence="12" key="2">
    <citation type="submission" date="2025-08" db="UniProtKB">
        <authorList>
            <consortium name="RefSeq"/>
        </authorList>
    </citation>
    <scope>IDENTIFICATION</scope>
    <source>
        <tissue evidence="12">Young leaves</tissue>
    </source>
</reference>
<dbReference type="PANTHER" id="PTHR12585:SF73">
    <property type="entry name" value="SISTER CHROMATID COHESION 1 PROTEIN 2"/>
    <property type="match status" value="1"/>
</dbReference>
<feature type="region of interest" description="Disordered" evidence="8">
    <location>
        <begin position="374"/>
        <end position="394"/>
    </location>
</feature>
<dbReference type="AlphaFoldDB" id="A0A8B8L7S6"/>
<dbReference type="Pfam" id="PF04824">
    <property type="entry name" value="Rad21_Rec8"/>
    <property type="match status" value="1"/>
</dbReference>
<dbReference type="SUPFAM" id="SSF46785">
    <property type="entry name" value="Winged helix' DNA-binding domain"/>
    <property type="match status" value="1"/>
</dbReference>
<evidence type="ECO:0000256" key="8">
    <source>
        <dbReference type="SAM" id="MobiDB-lite"/>
    </source>
</evidence>
<evidence type="ECO:0000256" key="3">
    <source>
        <dbReference type="ARBA" id="ARBA00022618"/>
    </source>
</evidence>
<dbReference type="GO" id="GO:1990414">
    <property type="term" value="P:replication-born double-strand break repair via sister chromatid exchange"/>
    <property type="evidence" value="ECO:0007669"/>
    <property type="project" value="TreeGrafter"/>
</dbReference>
<dbReference type="GO" id="GO:0003682">
    <property type="term" value="F:chromatin binding"/>
    <property type="evidence" value="ECO:0007669"/>
    <property type="project" value="TreeGrafter"/>
</dbReference>
<evidence type="ECO:0000256" key="1">
    <source>
        <dbReference type="ARBA" id="ARBA00004123"/>
    </source>
</evidence>
<dbReference type="GO" id="GO:0007059">
    <property type="term" value="P:chromosome segregation"/>
    <property type="evidence" value="ECO:0007669"/>
    <property type="project" value="UniProtKB-KW"/>
</dbReference>
<feature type="region of interest" description="Disordered" evidence="8">
    <location>
        <begin position="317"/>
        <end position="337"/>
    </location>
</feature>
<dbReference type="CDD" id="cd21793">
    <property type="entry name" value="Rad21_Rec8_M_AtSYN1-like"/>
    <property type="match status" value="1"/>
</dbReference>
<keyword evidence="3" id="KW-0132">Cell division</keyword>
<dbReference type="GeneID" id="113861888"/>
<name>A0A8B8L7S6_ABRPR</name>
<keyword evidence="5" id="KW-0159">Chromosome partition</keyword>
<feature type="domain" description="Rad21/Rec8-like protein N-terminal" evidence="10">
    <location>
        <begin position="16"/>
        <end position="93"/>
    </location>
</feature>
<organism evidence="11 12">
    <name type="scientific">Abrus precatorius</name>
    <name type="common">Indian licorice</name>
    <name type="synonym">Glycine abrus</name>
    <dbReference type="NCBI Taxonomy" id="3816"/>
    <lineage>
        <taxon>Eukaryota</taxon>
        <taxon>Viridiplantae</taxon>
        <taxon>Streptophyta</taxon>
        <taxon>Embryophyta</taxon>
        <taxon>Tracheophyta</taxon>
        <taxon>Spermatophyta</taxon>
        <taxon>Magnoliopsida</taxon>
        <taxon>eudicotyledons</taxon>
        <taxon>Gunneridae</taxon>
        <taxon>Pentapetalae</taxon>
        <taxon>rosids</taxon>
        <taxon>fabids</taxon>
        <taxon>Fabales</taxon>
        <taxon>Fabaceae</taxon>
        <taxon>Papilionoideae</taxon>
        <taxon>50 kb inversion clade</taxon>
        <taxon>NPAAA clade</taxon>
        <taxon>indigoferoid/millettioid clade</taxon>
        <taxon>Abreae</taxon>
        <taxon>Abrus</taxon>
    </lineage>
</organism>
<dbReference type="GO" id="GO:0007062">
    <property type="term" value="P:sister chromatid cohesion"/>
    <property type="evidence" value="ECO:0007669"/>
    <property type="project" value="InterPro"/>
</dbReference>
<evidence type="ECO:0000256" key="4">
    <source>
        <dbReference type="ARBA" id="ARBA00022776"/>
    </source>
</evidence>
<evidence type="ECO:0000313" key="11">
    <source>
        <dbReference type="Proteomes" id="UP000694853"/>
    </source>
</evidence>
<keyword evidence="4" id="KW-0131">Cell cycle</keyword>
<dbReference type="InterPro" id="IPR036390">
    <property type="entry name" value="WH_DNA-bd_sf"/>
</dbReference>
<dbReference type="Proteomes" id="UP000694853">
    <property type="component" value="Unplaced"/>
</dbReference>
<feature type="region of interest" description="Disordered" evidence="8">
    <location>
        <begin position="539"/>
        <end position="599"/>
    </location>
</feature>
<feature type="compositionally biased region" description="Polar residues" evidence="8">
    <location>
        <begin position="579"/>
        <end position="593"/>
    </location>
</feature>
<dbReference type="Gene3D" id="1.10.10.580">
    <property type="entry name" value="Structural maintenance of chromosome 1. Chain E"/>
    <property type="match status" value="1"/>
</dbReference>
<feature type="compositionally biased region" description="Basic and acidic residues" evidence="8">
    <location>
        <begin position="325"/>
        <end position="337"/>
    </location>
</feature>
<protein>
    <submittedName>
        <fullName evidence="12">Sister chromatid cohesion 1 protein 2</fullName>
    </submittedName>
</protein>
<dbReference type="GO" id="GO:0008278">
    <property type="term" value="C:cohesin complex"/>
    <property type="evidence" value="ECO:0007669"/>
    <property type="project" value="InterPro"/>
</dbReference>
<feature type="domain" description="Rad21/Rec8-like protein C-terminal eukaryotic" evidence="9">
    <location>
        <begin position="653"/>
        <end position="704"/>
    </location>
</feature>
<evidence type="ECO:0000256" key="2">
    <source>
        <dbReference type="ARBA" id="ARBA00009870"/>
    </source>
</evidence>
<evidence type="ECO:0000256" key="6">
    <source>
        <dbReference type="ARBA" id="ARBA00023242"/>
    </source>
</evidence>
<dbReference type="KEGG" id="aprc:113861888"/>
<dbReference type="InterPro" id="IPR023093">
    <property type="entry name" value="ScpA-like_C"/>
</dbReference>
<comment type="subunit">
    <text evidence="7">Component of the cohesin complex.</text>
</comment>
<keyword evidence="4" id="KW-0498">Mitosis</keyword>
<dbReference type="GO" id="GO:0005634">
    <property type="term" value="C:nucleus"/>
    <property type="evidence" value="ECO:0007669"/>
    <property type="project" value="UniProtKB-SubCell"/>
</dbReference>
<dbReference type="RefSeq" id="XP_027350779.1">
    <property type="nucleotide sequence ID" value="XM_027494978.1"/>
</dbReference>
<dbReference type="PANTHER" id="PTHR12585">
    <property type="entry name" value="SCC1 / RAD21 FAMILY MEMBER"/>
    <property type="match status" value="1"/>
</dbReference>
<gene>
    <name evidence="12" type="primary">LOC113861888</name>
</gene>
<dbReference type="GO" id="GO:0051301">
    <property type="term" value="P:cell division"/>
    <property type="evidence" value="ECO:0007669"/>
    <property type="project" value="UniProtKB-KW"/>
</dbReference>
<sequence>MLNSELVIGSIRRSPLWVAAFCLKNLKKSHVFETDISSSVEKILQDKMDVVSYRVLAYLLLGVVRIYSKKVEYLFHDCNEVLIKINKFVTNTKDHAHVETLRMSVTIPDRFELDAFDLDILEDADGGHIAPQEEITLKDVLCKTEGFGRQFSQEKFEEFDVDENTCSSDHLMLEGDHLSHLLNMDLDDCPPNSPINLLESRDIFQSSIFSQKEPMNVDTVLTVEGVEKESICLFAQDQQINDQTVQEIVLCEDEIHEERSRISQEEYRDISMLSGTENEPVLFVEAFNESHQVDNNIAVKETSSSLSQMNQETIEVQKARSFQESIERPRDEKSYGEECMHQGKSSAAKEILEDLIEGTVEKLSFIPPQSKNLDVTPQSKFQGGSVGRPKAGSTTPDFMLISTPAVRERARSSTKRKIVLDEMIVLPNEVLRKSIHDASDLVSNRRKFRCTLLALQRESLIPTLPDRLYESLLPCYSSELRHLFSKKKMKILNSLEIVETLEKVDMSESQTVGSPEHIATTPQTPPHCPGSLVIEETPRKLDVSESQASGSPEHVATAPQTPPLCQKIKVRPTEHPQRTEIQNSNNLGPSSPHESIEGEQSFERNVVLNLMEEERISCGTEDSELLAGWSERTRKVASFLDQSFLHASKKREGHVMNFSQVLGGRLRKECARLFYEILVLSTTGYVDVQQNKAYGDIAISKHSKLDQTFRFDSLLNDVGR</sequence>
<dbReference type="InterPro" id="IPR006909">
    <property type="entry name" value="Rad21/Rec8_C_eu"/>
</dbReference>
<comment type="similarity">
    <text evidence="2">Belongs to the rad21 family.</text>
</comment>
<dbReference type="FunFam" id="1.10.10.580:FF:000002">
    <property type="entry name" value="Sister chromatid cohesion 1 protein 4"/>
    <property type="match status" value="1"/>
</dbReference>
<dbReference type="InterPro" id="IPR006910">
    <property type="entry name" value="Rad21_Rec8_N"/>
</dbReference>